<accession>A0ABY1NYP9</accession>
<sequence length="147" mass="16183">MKQLILAGILAVVAAGSALAQSWQEPARGTQTRKDLMSAIRPIAEWRLGAPVQFVVKDLRVAGDVGYGRLYAQRPGGAKIDLNATPISQRMGGAFFEDWEEPFIDVMYTKSGNMWVAVEYTLSASEAWWASPEYCAAFGPVLTEWCH</sequence>
<proteinExistence type="predicted"/>
<name>A0ABY1NYP9_9RHOB</name>
<gene>
    <name evidence="2" type="ORF">SAMN06265373_10483</name>
</gene>
<feature type="signal peptide" evidence="1">
    <location>
        <begin position="1"/>
        <end position="20"/>
    </location>
</feature>
<protein>
    <submittedName>
        <fullName evidence="2">Uncharacterized protein</fullName>
    </submittedName>
</protein>
<organism evidence="2 3">
    <name type="scientific">Shimia sagamensis</name>
    <dbReference type="NCBI Taxonomy" id="1566352"/>
    <lineage>
        <taxon>Bacteria</taxon>
        <taxon>Pseudomonadati</taxon>
        <taxon>Pseudomonadota</taxon>
        <taxon>Alphaproteobacteria</taxon>
        <taxon>Rhodobacterales</taxon>
        <taxon>Roseobacteraceae</taxon>
    </lineage>
</organism>
<feature type="chain" id="PRO_5046013704" evidence="1">
    <location>
        <begin position="21"/>
        <end position="147"/>
    </location>
</feature>
<reference evidence="2 3" key="1">
    <citation type="submission" date="2017-05" db="EMBL/GenBank/DDBJ databases">
        <authorList>
            <person name="Varghese N."/>
            <person name="Submissions S."/>
        </authorList>
    </citation>
    <scope>NUCLEOTIDE SEQUENCE [LARGE SCALE GENOMIC DNA]</scope>
    <source>
        <strain evidence="2 3">DSM 29734</strain>
    </source>
</reference>
<evidence type="ECO:0000313" key="2">
    <source>
        <dbReference type="EMBL" id="SMP21981.1"/>
    </source>
</evidence>
<evidence type="ECO:0000313" key="3">
    <source>
        <dbReference type="Proteomes" id="UP001157961"/>
    </source>
</evidence>
<keyword evidence="1" id="KW-0732">Signal</keyword>
<dbReference type="RefSeq" id="WP_283426052.1">
    <property type="nucleotide sequence ID" value="NZ_FXTY01000004.1"/>
</dbReference>
<evidence type="ECO:0000256" key="1">
    <source>
        <dbReference type="SAM" id="SignalP"/>
    </source>
</evidence>
<dbReference type="Proteomes" id="UP001157961">
    <property type="component" value="Unassembled WGS sequence"/>
</dbReference>
<comment type="caution">
    <text evidence="2">The sequence shown here is derived from an EMBL/GenBank/DDBJ whole genome shotgun (WGS) entry which is preliminary data.</text>
</comment>
<dbReference type="EMBL" id="FXTY01000004">
    <property type="protein sequence ID" value="SMP21981.1"/>
    <property type="molecule type" value="Genomic_DNA"/>
</dbReference>
<keyword evidence="3" id="KW-1185">Reference proteome</keyword>